<dbReference type="EMBL" id="RYZH01000030">
    <property type="protein sequence ID" value="RUL86747.1"/>
    <property type="molecule type" value="Genomic_DNA"/>
</dbReference>
<dbReference type="PRINTS" id="PR00377">
    <property type="entry name" value="IMPHPHTASES"/>
</dbReference>
<dbReference type="GO" id="GO:0046872">
    <property type="term" value="F:metal ion binding"/>
    <property type="evidence" value="ECO:0007669"/>
    <property type="project" value="UniProtKB-KW"/>
</dbReference>
<evidence type="ECO:0000313" key="11">
    <source>
        <dbReference type="EMBL" id="RUL86747.1"/>
    </source>
</evidence>
<comment type="catalytic activity">
    <reaction evidence="9">
        <text>3'-phosphoadenylyl sulfate + H2O = adenosine 5'-phosphosulfate + phosphate</text>
        <dbReference type="Rhea" id="RHEA:77639"/>
        <dbReference type="ChEBI" id="CHEBI:15377"/>
        <dbReference type="ChEBI" id="CHEBI:43474"/>
        <dbReference type="ChEBI" id="CHEBI:58243"/>
        <dbReference type="ChEBI" id="CHEBI:58339"/>
        <dbReference type="EC" id="3.1.3.7"/>
    </reaction>
    <physiologicalReaction direction="left-to-right" evidence="9">
        <dbReference type="Rhea" id="RHEA:77640"/>
    </physiologicalReaction>
</comment>
<feature type="binding site" evidence="10">
    <location>
        <position position="276"/>
    </location>
    <ligand>
        <name>Mg(2+)</name>
        <dbReference type="ChEBI" id="CHEBI:18420"/>
        <label>1</label>
        <note>catalytic</note>
    </ligand>
</feature>
<sequence length="330" mass="35125">MDRRTVSHPFDRERAVAARAVIEAARICRAVRGKYGPDSVAKSDLSPVTVADFGSQALICATLAAEFPDDPIMAEEDAADLRKPENAAVRDRVAAEVAAIRPGTDADSAIGWIDLGNLDRFTGRFWTLDPIDGTKGFLRGEQYAIALALIVDGQVEVAALACPNLEQSRSAVGPVGAVFLAVRGAGATVRPLEVEDEERPIHTSDRDDPTRARLCESVESGHSAHNESAAVAARLGITEPPVRLDSQAKYATVASGAADVYLRLPTRADYREKIWDHAAGALIVTEAGGTVTDVDGKPLDFTRGSTLAENRGVIATNGRLHQRVLDALKG</sequence>
<dbReference type="GO" id="GO:0000103">
    <property type="term" value="P:sulfate assimilation"/>
    <property type="evidence" value="ECO:0007669"/>
    <property type="project" value="TreeGrafter"/>
</dbReference>
<dbReference type="InterPro" id="IPR020550">
    <property type="entry name" value="Inositol_monophosphatase_CS"/>
</dbReference>
<comment type="catalytic activity">
    <reaction evidence="8">
        <text>adenosine 3',5'-bisphosphate + H2O = AMP + phosphate</text>
        <dbReference type="Rhea" id="RHEA:10040"/>
        <dbReference type="ChEBI" id="CHEBI:15377"/>
        <dbReference type="ChEBI" id="CHEBI:43474"/>
        <dbReference type="ChEBI" id="CHEBI:58343"/>
        <dbReference type="ChEBI" id="CHEBI:456215"/>
        <dbReference type="EC" id="3.1.3.7"/>
    </reaction>
    <physiologicalReaction direction="left-to-right" evidence="8">
        <dbReference type="Rhea" id="RHEA:10041"/>
    </physiologicalReaction>
</comment>
<dbReference type="PANTHER" id="PTHR43200">
    <property type="entry name" value="PHOSPHATASE"/>
    <property type="match status" value="1"/>
</dbReference>
<dbReference type="InterPro" id="IPR006239">
    <property type="entry name" value="DPNP"/>
</dbReference>
<dbReference type="GO" id="GO:0008441">
    <property type="term" value="F:3'(2'),5'-bisphosphate nucleotidase activity"/>
    <property type="evidence" value="ECO:0007669"/>
    <property type="project" value="UniProtKB-EC"/>
</dbReference>
<keyword evidence="4 10" id="KW-0479">Metal-binding</keyword>
<comment type="catalytic activity">
    <reaction evidence="7">
        <text>adenosine 2',5'-bisphosphate + H2O = AMP + phosphate</text>
        <dbReference type="Rhea" id="RHEA:77643"/>
        <dbReference type="ChEBI" id="CHEBI:15377"/>
        <dbReference type="ChEBI" id="CHEBI:43474"/>
        <dbReference type="ChEBI" id="CHEBI:194156"/>
        <dbReference type="ChEBI" id="CHEBI:456215"/>
        <dbReference type="EC" id="3.1.3.7"/>
    </reaction>
    <physiologicalReaction direction="left-to-right" evidence="7">
        <dbReference type="Rhea" id="RHEA:77644"/>
    </physiologicalReaction>
</comment>
<feature type="binding site" evidence="10">
    <location>
        <position position="75"/>
    </location>
    <ligand>
        <name>Mg(2+)</name>
        <dbReference type="ChEBI" id="CHEBI:18420"/>
        <label>1</label>
        <note>catalytic</note>
    </ligand>
</feature>
<comment type="caution">
    <text evidence="11">The sequence shown here is derived from an EMBL/GenBank/DDBJ whole genome shotgun (WGS) entry which is preliminary data.</text>
</comment>
<dbReference type="CDD" id="cd01517">
    <property type="entry name" value="PAP_phosphatase"/>
    <property type="match status" value="1"/>
</dbReference>
<dbReference type="SUPFAM" id="SSF56655">
    <property type="entry name" value="Carbohydrate phosphatase"/>
    <property type="match status" value="1"/>
</dbReference>
<evidence type="ECO:0000256" key="1">
    <source>
        <dbReference type="ARBA" id="ARBA00001946"/>
    </source>
</evidence>
<dbReference type="InterPro" id="IPR000760">
    <property type="entry name" value="Inositol_monophosphatase-like"/>
</dbReference>
<evidence type="ECO:0000256" key="6">
    <source>
        <dbReference type="ARBA" id="ARBA00022842"/>
    </source>
</evidence>
<evidence type="ECO:0000256" key="8">
    <source>
        <dbReference type="ARBA" id="ARBA00044479"/>
    </source>
</evidence>
<dbReference type="Proteomes" id="UP000280296">
    <property type="component" value="Unassembled WGS sequence"/>
</dbReference>
<evidence type="ECO:0000256" key="3">
    <source>
        <dbReference type="ARBA" id="ARBA00012633"/>
    </source>
</evidence>
<proteinExistence type="inferred from homology"/>
<organism evidence="11 12">
    <name type="scientific">Tautonia sociabilis</name>
    <dbReference type="NCBI Taxonomy" id="2080755"/>
    <lineage>
        <taxon>Bacteria</taxon>
        <taxon>Pseudomonadati</taxon>
        <taxon>Planctomycetota</taxon>
        <taxon>Planctomycetia</taxon>
        <taxon>Isosphaerales</taxon>
        <taxon>Isosphaeraceae</taxon>
        <taxon>Tautonia</taxon>
    </lineage>
</organism>
<comment type="similarity">
    <text evidence="2">Belongs to the inositol monophosphatase superfamily.</text>
</comment>
<comment type="cofactor">
    <cofactor evidence="1 10">
        <name>Mg(2+)</name>
        <dbReference type="ChEBI" id="CHEBI:18420"/>
    </cofactor>
</comment>
<evidence type="ECO:0000256" key="2">
    <source>
        <dbReference type="ARBA" id="ARBA00009759"/>
    </source>
</evidence>
<dbReference type="GO" id="GO:0046854">
    <property type="term" value="P:phosphatidylinositol phosphate biosynthetic process"/>
    <property type="evidence" value="ECO:0007669"/>
    <property type="project" value="InterPro"/>
</dbReference>
<dbReference type="PANTHER" id="PTHR43200:SF6">
    <property type="entry name" value="3'(2'),5'-BISPHOSPHATE NUCLEOTIDASE"/>
    <property type="match status" value="1"/>
</dbReference>
<keyword evidence="6 10" id="KW-0460">Magnesium</keyword>
<dbReference type="FunFam" id="3.40.190.80:FF:000003">
    <property type="entry name" value="PAP-specific phosphatase HAL2-like"/>
    <property type="match status" value="1"/>
</dbReference>
<dbReference type="InterPro" id="IPR020583">
    <property type="entry name" value="Inositol_monoP_metal-BS"/>
</dbReference>
<dbReference type="NCBIfam" id="TIGR01330">
    <property type="entry name" value="bisphos_HAL2"/>
    <property type="match status" value="1"/>
</dbReference>
<dbReference type="Gene3D" id="3.40.190.80">
    <property type="match status" value="1"/>
</dbReference>
<feature type="binding site" evidence="10">
    <location>
        <position position="132"/>
    </location>
    <ligand>
        <name>Mg(2+)</name>
        <dbReference type="ChEBI" id="CHEBI:18420"/>
        <label>1</label>
        <note>catalytic</note>
    </ligand>
</feature>
<keyword evidence="12" id="KW-1185">Reference proteome</keyword>
<reference evidence="11 12" key="2">
    <citation type="submission" date="2019-01" db="EMBL/GenBank/DDBJ databases">
        <title>Tautonia sociabilis, a novel thermotolerant planctomycete of Isosphaeraceae family, isolated from a 4000 m deep subterranean habitat.</title>
        <authorList>
            <person name="Kovaleva O.L."/>
            <person name="Elcheninov A.G."/>
            <person name="Van Heerden E."/>
            <person name="Toshchakov S.V."/>
            <person name="Novikov A."/>
            <person name="Bonch-Osmolovskaya E.A."/>
            <person name="Kublanov I.V."/>
        </authorList>
    </citation>
    <scope>NUCLEOTIDE SEQUENCE [LARGE SCALE GENOMIC DNA]</scope>
    <source>
        <strain evidence="11 12">GM2012</strain>
    </source>
</reference>
<dbReference type="PROSITE" id="PS00630">
    <property type="entry name" value="IMP_2"/>
    <property type="match status" value="1"/>
</dbReference>
<evidence type="ECO:0000256" key="7">
    <source>
        <dbReference type="ARBA" id="ARBA00044466"/>
    </source>
</evidence>
<feature type="binding site" evidence="10">
    <location>
        <position position="129"/>
    </location>
    <ligand>
        <name>Mg(2+)</name>
        <dbReference type="ChEBI" id="CHEBI:18420"/>
        <label>1</label>
        <note>catalytic</note>
    </ligand>
</feature>
<name>A0A432MHX2_9BACT</name>
<evidence type="ECO:0000313" key="12">
    <source>
        <dbReference type="Proteomes" id="UP000280296"/>
    </source>
</evidence>
<feature type="binding site" evidence="10">
    <location>
        <position position="131"/>
    </location>
    <ligand>
        <name>Mg(2+)</name>
        <dbReference type="ChEBI" id="CHEBI:18420"/>
        <label>1</label>
        <note>catalytic</note>
    </ligand>
</feature>
<keyword evidence="5 11" id="KW-0378">Hydrolase</keyword>
<reference evidence="11 12" key="1">
    <citation type="submission" date="2018-12" db="EMBL/GenBank/DDBJ databases">
        <authorList>
            <person name="Toschakov S.V."/>
        </authorList>
    </citation>
    <scope>NUCLEOTIDE SEQUENCE [LARGE SCALE GENOMIC DNA]</scope>
    <source>
        <strain evidence="11 12">GM2012</strain>
    </source>
</reference>
<dbReference type="InterPro" id="IPR051090">
    <property type="entry name" value="Inositol_monoP_superfamily"/>
</dbReference>
<dbReference type="OrthoDB" id="9772456at2"/>
<evidence type="ECO:0000256" key="4">
    <source>
        <dbReference type="ARBA" id="ARBA00022723"/>
    </source>
</evidence>
<evidence type="ECO:0000256" key="5">
    <source>
        <dbReference type="ARBA" id="ARBA00022801"/>
    </source>
</evidence>
<dbReference type="PROSITE" id="PS00629">
    <property type="entry name" value="IMP_1"/>
    <property type="match status" value="1"/>
</dbReference>
<protein>
    <recommendedName>
        <fullName evidence="3">3'(2'),5'-bisphosphate nucleotidase</fullName>
        <ecNumber evidence="3">3.1.3.7</ecNumber>
    </recommendedName>
</protein>
<dbReference type="Pfam" id="PF00459">
    <property type="entry name" value="Inositol_P"/>
    <property type="match status" value="1"/>
</dbReference>
<dbReference type="EC" id="3.1.3.7" evidence="3"/>
<accession>A0A432MHX2</accession>
<dbReference type="Gene3D" id="3.30.540.10">
    <property type="entry name" value="Fructose-1,6-Bisphosphatase, subunit A, domain 1"/>
    <property type="match status" value="1"/>
</dbReference>
<gene>
    <name evidence="11" type="ORF">TsocGM_15705</name>
</gene>
<evidence type="ECO:0000256" key="9">
    <source>
        <dbReference type="ARBA" id="ARBA00044484"/>
    </source>
</evidence>
<evidence type="ECO:0000256" key="10">
    <source>
        <dbReference type="PIRSR" id="PIRSR600760-2"/>
    </source>
</evidence>
<dbReference type="AlphaFoldDB" id="A0A432MHX2"/>